<accession>W0AGB9</accession>
<dbReference type="AlphaFoldDB" id="W0AGB9"/>
<dbReference type="Pfam" id="PF00221">
    <property type="entry name" value="Lyase_aromatic"/>
    <property type="match status" value="1"/>
</dbReference>
<sequence>MAGTAHAECRPQPLPAEARATVTLDGEHLTIEQVVAVARGRARVAVAPAARKRMDETFALMMQGAAEGVPIYLFNRAPGSGRETPTFTGDPMGPENRPRLEARVLAQFQNGANAGVGPEVAGEDKIRANMLVRANGMTFLPASPQLLQGLVDLLNAGVTPVARTIGGTGEADGPIVGNVNGVLVGRGEAWFGGCRMPAADALAAAGLKPIAPAPGDGTVSTTNADYTAQAALLVADARRLLDWADLIYAMELNGMNSSVTPLFMPVQRHRPYKWLNWQAARTLGMIRGSYLFGEDPARIIQDPESLRASAIRQGSAWLAWARLAETVSIAINGSDHNPAVVAGLKPDDAWELNTPQALRYRITGATAAGRRTGYIFSNANWDPYPLDNDVEAFTIALANMDVAVNQRLDRFNNSFFTVIRPTDVIADLPRTPGLAAGGFAPQGNAKVSTDLWQEIQGLAVPVAPAGHAIIATVEDLQAQTRLKIARADTAIDRSFDLLAQNLLTASFWLDVRKAQDPGRAFGPGPTAAWAAFRARLPFRGAVPDGRSPFAVAGGFVREVPAAGLMPAGPAMPDGR</sequence>
<protein>
    <submittedName>
        <fullName evidence="1">Uncharacterized protein</fullName>
    </submittedName>
</protein>
<dbReference type="Gene3D" id="1.20.200.10">
    <property type="entry name" value="Fumarase/aspartase (Central domain)"/>
    <property type="match status" value="1"/>
</dbReference>
<dbReference type="SUPFAM" id="SSF48557">
    <property type="entry name" value="L-aspartase-like"/>
    <property type="match status" value="1"/>
</dbReference>
<dbReference type="InterPro" id="IPR024083">
    <property type="entry name" value="Fumarase/histidase_N"/>
</dbReference>
<name>W0AGB9_9SPHN</name>
<gene>
    <name evidence="1" type="ORF">NX02_15085</name>
</gene>
<dbReference type="PATRIC" id="fig|1123269.5.peg.2944"/>
<dbReference type="InterPro" id="IPR008948">
    <property type="entry name" value="L-Aspartase-like"/>
</dbReference>
<organism evidence="1 2">
    <name type="scientific">Sphingomonas sanxanigenens DSM 19645 = NX02</name>
    <dbReference type="NCBI Taxonomy" id="1123269"/>
    <lineage>
        <taxon>Bacteria</taxon>
        <taxon>Pseudomonadati</taxon>
        <taxon>Pseudomonadota</taxon>
        <taxon>Alphaproteobacteria</taxon>
        <taxon>Sphingomonadales</taxon>
        <taxon>Sphingomonadaceae</taxon>
        <taxon>Sphingomonas</taxon>
    </lineage>
</organism>
<evidence type="ECO:0000313" key="1">
    <source>
        <dbReference type="EMBL" id="AHE54700.1"/>
    </source>
</evidence>
<dbReference type="STRING" id="1123269.NX02_15085"/>
<dbReference type="EMBL" id="CP006644">
    <property type="protein sequence ID" value="AHE54700.1"/>
    <property type="molecule type" value="Genomic_DNA"/>
</dbReference>
<reference evidence="1 2" key="1">
    <citation type="submission" date="2013-07" db="EMBL/GenBank/DDBJ databases">
        <title>Completed genome of Sphingomonas sanxanigenens NX02.</title>
        <authorList>
            <person name="Ma T."/>
            <person name="Huang H."/>
            <person name="Wu M."/>
            <person name="Li X."/>
            <person name="Li G."/>
        </authorList>
    </citation>
    <scope>NUCLEOTIDE SEQUENCE [LARGE SCALE GENOMIC DNA]</scope>
    <source>
        <strain evidence="1 2">NX02</strain>
    </source>
</reference>
<dbReference type="HOGENOM" id="CLU_014801_4_2_5"/>
<proteinExistence type="predicted"/>
<dbReference type="eggNOG" id="COG2986">
    <property type="taxonomic scope" value="Bacteria"/>
</dbReference>
<dbReference type="InterPro" id="IPR001106">
    <property type="entry name" value="Aromatic_Lyase"/>
</dbReference>
<dbReference type="PANTHER" id="PTHR10362">
    <property type="entry name" value="HISTIDINE AMMONIA-LYASE"/>
    <property type="match status" value="1"/>
</dbReference>
<dbReference type="Gene3D" id="1.10.275.10">
    <property type="entry name" value="Fumarase/aspartase (N-terminal domain)"/>
    <property type="match status" value="1"/>
</dbReference>
<dbReference type="KEGG" id="ssan:NX02_15085"/>
<evidence type="ECO:0000313" key="2">
    <source>
        <dbReference type="Proteomes" id="UP000018851"/>
    </source>
</evidence>
<keyword evidence="2" id="KW-1185">Reference proteome</keyword>
<dbReference type="GO" id="GO:0016841">
    <property type="term" value="F:ammonia-lyase activity"/>
    <property type="evidence" value="ECO:0007669"/>
    <property type="project" value="UniProtKB-ARBA"/>
</dbReference>
<dbReference type="Proteomes" id="UP000018851">
    <property type="component" value="Chromosome"/>
</dbReference>